<proteinExistence type="predicted"/>
<protein>
    <recommendedName>
        <fullName evidence="3">Zinc-ribbon domain-containing protein</fullName>
    </recommendedName>
</protein>
<evidence type="ECO:0000313" key="2">
    <source>
        <dbReference type="Proteomes" id="UP000515220"/>
    </source>
</evidence>
<dbReference type="EMBL" id="AP023326">
    <property type="protein sequence ID" value="BCI68787.1"/>
    <property type="molecule type" value="Genomic_DNA"/>
</dbReference>
<name>A0A6S6PI53_ACEAC</name>
<accession>A0A6S6PI53</accession>
<evidence type="ECO:0000313" key="1">
    <source>
        <dbReference type="EMBL" id="BCI68787.1"/>
    </source>
</evidence>
<dbReference type="RefSeq" id="WP_099349525.1">
    <property type="nucleotide sequence ID" value="NZ_AP023326.1"/>
</dbReference>
<evidence type="ECO:0008006" key="3">
    <source>
        <dbReference type="Google" id="ProtNLM"/>
    </source>
</evidence>
<sequence length="278" mass="28927">MPVIHDPDLVDVLMSASADDIGLLIDVITDSGEGRISLSSSVCRQLKAAMDEGVDEAARALLAEELTRFGGNSLANLFRGGSGVPYRELLADVVSHVGAEHNKGASCAEMEMAIIAKVFAQSVAQMKEEDRSTLFNSLEGQGYLPGVGPMTLATLLASLGSSGLASYNMATLVASATMSNLVGRGVMLAGSTTLGRGLAVLAGPLGWAITGIWTAFDLASPAYRVTVPCVIQIGHMRQKMLLKSTCPGCHVVVADDSNFCGKCGTRLTPTTHEQGAGR</sequence>
<organism evidence="1 2">
    <name type="scientific">Acetobacter aceti</name>
    <dbReference type="NCBI Taxonomy" id="435"/>
    <lineage>
        <taxon>Bacteria</taxon>
        <taxon>Pseudomonadati</taxon>
        <taxon>Pseudomonadota</taxon>
        <taxon>Alphaproteobacteria</taxon>
        <taxon>Acetobacterales</taxon>
        <taxon>Acetobacteraceae</taxon>
        <taxon>Acetobacter</taxon>
        <taxon>Acetobacter subgen. Acetobacter</taxon>
    </lineage>
</organism>
<dbReference type="Proteomes" id="UP000515220">
    <property type="component" value="Chromosome"/>
</dbReference>
<dbReference type="AlphaFoldDB" id="A0A6S6PI53"/>
<gene>
    <name evidence="1" type="ORF">AAJCM20276_34110</name>
</gene>
<reference evidence="1 2" key="1">
    <citation type="submission" date="2020-07" db="EMBL/GenBank/DDBJ databases">
        <title>Complete Genome Sequence of an acetic acid bacterium, Acetobacter aceti JCM20276.</title>
        <authorList>
            <person name="Hirose Y."/>
            <person name="Mihara H."/>
        </authorList>
    </citation>
    <scope>NUCLEOTIDE SEQUENCE [LARGE SCALE GENOMIC DNA]</scope>
    <source>
        <strain evidence="1 2">JCM20276</strain>
    </source>
</reference>